<dbReference type="PANTHER" id="PTHR33221:SF15">
    <property type="entry name" value="HTH-TYPE TRANSCRIPTIONAL REGULATOR YWGB-RELATED"/>
    <property type="match status" value="1"/>
</dbReference>
<dbReference type="Gene3D" id="1.10.10.10">
    <property type="entry name" value="Winged helix-like DNA-binding domain superfamily/Winged helix DNA-binding domain"/>
    <property type="match status" value="1"/>
</dbReference>
<comment type="caution">
    <text evidence="1">The sequence shown here is derived from an EMBL/GenBank/DDBJ whole genome shotgun (WGS) entry which is preliminary data.</text>
</comment>
<dbReference type="InterPro" id="IPR036390">
    <property type="entry name" value="WH_DNA-bd_sf"/>
</dbReference>
<dbReference type="EMBL" id="JAAGKH010000051">
    <property type="protein sequence ID" value="NDR89307.1"/>
    <property type="molecule type" value="Genomic_DNA"/>
</dbReference>
<evidence type="ECO:0000313" key="2">
    <source>
        <dbReference type="EMBL" id="NDS67850.1"/>
    </source>
</evidence>
<dbReference type="NCBIfam" id="TIGR00738">
    <property type="entry name" value="rrf2_super"/>
    <property type="match status" value="1"/>
</dbReference>
<evidence type="ECO:0000313" key="1">
    <source>
        <dbReference type="EMBL" id="NDR89307.1"/>
    </source>
</evidence>
<dbReference type="Pfam" id="PF02082">
    <property type="entry name" value="Rrf2"/>
    <property type="match status" value="1"/>
</dbReference>
<dbReference type="EMBL" id="JAAGJP010000007">
    <property type="protein sequence ID" value="NDS67850.1"/>
    <property type="molecule type" value="Genomic_DNA"/>
</dbReference>
<dbReference type="GO" id="GO:0003700">
    <property type="term" value="F:DNA-binding transcription factor activity"/>
    <property type="evidence" value="ECO:0007669"/>
    <property type="project" value="TreeGrafter"/>
</dbReference>
<dbReference type="AlphaFoldDB" id="A0A0B3VCU2"/>
<dbReference type="SUPFAM" id="SSF46785">
    <property type="entry name" value="Winged helix' DNA-binding domain"/>
    <property type="match status" value="1"/>
</dbReference>
<accession>A0A0B3VCU2</accession>
<reference evidence="1" key="1">
    <citation type="submission" date="2019-08" db="EMBL/GenBank/DDBJ databases">
        <authorList>
            <person name="Busch A."/>
        </authorList>
    </citation>
    <scope>NUCLEOTIDE SEQUENCE</scope>
    <source>
        <strain evidence="2">15T0085</strain>
        <strain evidence="1">17T1429</strain>
    </source>
</reference>
<dbReference type="InterPro" id="IPR000944">
    <property type="entry name" value="Tscrpt_reg_Rrf2"/>
</dbReference>
<organism evidence="1">
    <name type="scientific">Francisella tularensis subsp. holarctica</name>
    <dbReference type="NCBI Taxonomy" id="119857"/>
    <lineage>
        <taxon>Bacteria</taxon>
        <taxon>Pseudomonadati</taxon>
        <taxon>Pseudomonadota</taxon>
        <taxon>Gammaproteobacteria</taxon>
        <taxon>Thiotrichales</taxon>
        <taxon>Francisellaceae</taxon>
        <taxon>Francisella</taxon>
    </lineage>
</organism>
<dbReference type="PROSITE" id="PS51197">
    <property type="entry name" value="HTH_RRF2_2"/>
    <property type="match status" value="1"/>
</dbReference>
<dbReference type="HOGENOM" id="CLU_107144_1_2_6"/>
<protein>
    <submittedName>
        <fullName evidence="1">SUF system Fe-S cluster assembly regulator</fullName>
    </submittedName>
</protein>
<dbReference type="GO" id="GO:0005829">
    <property type="term" value="C:cytosol"/>
    <property type="evidence" value="ECO:0007669"/>
    <property type="project" value="TreeGrafter"/>
</dbReference>
<dbReference type="NCBIfam" id="TIGR02944">
    <property type="entry name" value="suf_reg_Xantho"/>
    <property type="match status" value="1"/>
</dbReference>
<gene>
    <name evidence="2" type="ORF">FWI86_01695</name>
    <name evidence="1" type="ORF">FWJ04_06700</name>
</gene>
<dbReference type="KEGG" id="ftv:CH67_1602"/>
<dbReference type="PANTHER" id="PTHR33221">
    <property type="entry name" value="WINGED HELIX-TURN-HELIX TRANSCRIPTIONAL REGULATOR, RRF2 FAMILY"/>
    <property type="match status" value="1"/>
</dbReference>
<dbReference type="KEGG" id="ftz:CH68_1333"/>
<dbReference type="eggNOG" id="COG1959">
    <property type="taxonomic scope" value="Bacteria"/>
</dbReference>
<dbReference type="InterPro" id="IPR036388">
    <property type="entry name" value="WH-like_DNA-bd_sf"/>
</dbReference>
<dbReference type="RefSeq" id="WP_003019201.1">
    <property type="nucleotide sequence ID" value="NZ_AP023459.1"/>
</dbReference>
<dbReference type="KEGG" id="ftc:DA46_1545"/>
<sequence>MLKISKLLDYGLLVVVTIAQNDSNPYSTAKIAESTGLNIPTVRKLLNQLSLANIVTSKRGIEGGYTLVSDSRDITVLDIVKCVEKDVNLTGCCDLQKKCSLGNCMVSGYWKVLNSQLLSLLSKTSIYDIVNNKDKS</sequence>
<proteinExistence type="predicted"/>
<reference evidence="1" key="2">
    <citation type="submission" date="2020-02" db="EMBL/GenBank/DDBJ databases">
        <title>Using affinity propagation clustering for identifying bacterial clades and subclades with whole-genome sequences of Francisella tularensis.</title>
        <authorList>
            <person name="Homeier-Bachmann T."/>
            <person name="Abdel-Glil M.Y."/>
            <person name="Hackbart A."/>
            <person name="Hotzel H."/>
            <person name="Tomaso H."/>
        </authorList>
    </citation>
    <scope>NUCLEOTIDE SEQUENCE</scope>
    <source>
        <strain evidence="2">15T0085</strain>
        <strain evidence="1">17T1429</strain>
    </source>
</reference>
<dbReference type="InterPro" id="IPR014290">
    <property type="entry name" value="SUF_FeS_clus_asmbl_reg"/>
</dbReference>
<name>A0A0B3VCU2_FRATU</name>
<dbReference type="OMA" id="CPAKASW"/>